<keyword evidence="4" id="KW-1185">Reference proteome</keyword>
<dbReference type="AlphaFoldDB" id="A0A2J6TK91"/>
<feature type="region of interest" description="Disordered" evidence="1">
    <location>
        <begin position="34"/>
        <end position="78"/>
    </location>
</feature>
<dbReference type="PANTHER" id="PTHR38795:SF1">
    <property type="entry name" value="DUF6604 DOMAIN-CONTAINING PROTEIN"/>
    <property type="match status" value="1"/>
</dbReference>
<dbReference type="Pfam" id="PF20253">
    <property type="entry name" value="DUF6604"/>
    <property type="match status" value="1"/>
</dbReference>
<accession>A0A2J6TK91</accession>
<evidence type="ECO:0000313" key="3">
    <source>
        <dbReference type="EMBL" id="PMD63439.1"/>
    </source>
</evidence>
<dbReference type="STRING" id="1095630.A0A2J6TK91"/>
<dbReference type="Proteomes" id="UP000235371">
    <property type="component" value="Unassembled WGS sequence"/>
</dbReference>
<dbReference type="OrthoDB" id="3563007at2759"/>
<organism evidence="3 4">
    <name type="scientific">Hyaloscypha bicolor E</name>
    <dbReference type="NCBI Taxonomy" id="1095630"/>
    <lineage>
        <taxon>Eukaryota</taxon>
        <taxon>Fungi</taxon>
        <taxon>Dikarya</taxon>
        <taxon>Ascomycota</taxon>
        <taxon>Pezizomycotina</taxon>
        <taxon>Leotiomycetes</taxon>
        <taxon>Helotiales</taxon>
        <taxon>Hyaloscyphaceae</taxon>
        <taxon>Hyaloscypha</taxon>
        <taxon>Hyaloscypha bicolor</taxon>
    </lineage>
</organism>
<evidence type="ECO:0000259" key="2">
    <source>
        <dbReference type="Pfam" id="PF20253"/>
    </source>
</evidence>
<gene>
    <name evidence="3" type="ORF">K444DRAFT_715841</name>
</gene>
<dbReference type="InterPro" id="IPR046539">
    <property type="entry name" value="DUF6604"/>
</dbReference>
<reference evidence="3 4" key="1">
    <citation type="submission" date="2016-04" db="EMBL/GenBank/DDBJ databases">
        <title>A degradative enzymes factory behind the ericoid mycorrhizal symbiosis.</title>
        <authorList>
            <consortium name="DOE Joint Genome Institute"/>
            <person name="Martino E."/>
            <person name="Morin E."/>
            <person name="Grelet G."/>
            <person name="Kuo A."/>
            <person name="Kohler A."/>
            <person name="Daghino S."/>
            <person name="Barry K."/>
            <person name="Choi C."/>
            <person name="Cichocki N."/>
            <person name="Clum A."/>
            <person name="Copeland A."/>
            <person name="Hainaut M."/>
            <person name="Haridas S."/>
            <person name="Labutti K."/>
            <person name="Lindquist E."/>
            <person name="Lipzen A."/>
            <person name="Khouja H.-R."/>
            <person name="Murat C."/>
            <person name="Ohm R."/>
            <person name="Olson A."/>
            <person name="Spatafora J."/>
            <person name="Veneault-Fourrey C."/>
            <person name="Henrissat B."/>
            <person name="Grigoriev I."/>
            <person name="Martin F."/>
            <person name="Perotto S."/>
        </authorList>
    </citation>
    <scope>NUCLEOTIDE SEQUENCE [LARGE SCALE GENOMIC DNA]</scope>
    <source>
        <strain evidence="3 4">E</strain>
    </source>
</reference>
<dbReference type="EMBL" id="KZ613781">
    <property type="protein sequence ID" value="PMD63439.1"/>
    <property type="molecule type" value="Genomic_DNA"/>
</dbReference>
<protein>
    <recommendedName>
        <fullName evidence="2">DUF6604 domain-containing protein</fullName>
    </recommendedName>
</protein>
<proteinExistence type="predicted"/>
<dbReference type="GeneID" id="36596439"/>
<feature type="domain" description="DUF6604" evidence="2">
    <location>
        <begin position="12"/>
        <end position="301"/>
    </location>
</feature>
<evidence type="ECO:0000313" key="4">
    <source>
        <dbReference type="Proteomes" id="UP000235371"/>
    </source>
</evidence>
<evidence type="ECO:0000256" key="1">
    <source>
        <dbReference type="SAM" id="MobiDB-lite"/>
    </source>
</evidence>
<feature type="compositionally biased region" description="Polar residues" evidence="1">
    <location>
        <begin position="37"/>
        <end position="46"/>
    </location>
</feature>
<dbReference type="RefSeq" id="XP_024740343.1">
    <property type="nucleotide sequence ID" value="XM_024888363.1"/>
</dbReference>
<sequence>MLPEFLPDSYSRYKEDTNVFATWLTNTAKACGHTSRDTTQIASSDPMNEAPASVRLKGNARKEAKANESSRPLPVVLPSTKHTLSTGDIITQAGIIAIHKKPAIKVPLVIQGVLRRAIRARKRCTLWFQNMTSESNKEEYEASNSSHQHFIHVLERALEILEPCFEKCKPAASKAKQPGSADNHQVPELSSSISNRFENLEVEDTADQNLDINGSEAAVSTMPTTKLPQNKNKVVTIYELERSMEVDLQFRVYCFFEDLHRVREFLIQTWQRFADGKIDLVTASLVTNVTLALVRESEERMKHSSPKLDHEDSYNSIASVIHPVPDIADSREGIRAMLQSTTLDKLVFRSTFVSMLKTIELLDRDKKKISPSSMIPISHLYLITATVLPKGYENVVADDHFLTLFLLDSMDLVIMGLMEKRDQEARRAGRIAPLPSYVPPTAFLDEITKGLTSAMFTGNITVTSAFQSRLLVDMQNILGDRIEQAYKQLRHQGAASLAALGNKWKPGSCMEPPMPEGNPQQWISDWGSVEASKKAILVSLAVHSVVKENLMVGYKQAKMALYESDEQDEIFSANGPLSFLGGMSTGLERIQSSSDPAFLHNHNPVYCGLEKLNILTAMENVGVDLSNYLCSLAPMAHLYNALRQTGLLTVSWPALDEAIELNMSLLFNGTLPTTAHQINSRYLLCMKCPVTAFARNHRGQKPDWQAVMKKLDFAHASAESSKHLRAYLDGTDSPEKFLHSMVKESRHTPSKRGRATSQLEMLTQLRDFLPQCVARLEVDRVTLSRQCARLFRLIRSAFKTRLGIEHVKEGVEFGEAFGKWNYITVMLAFDEAFPPRHSRPPTQHQVDGESQLAIAAEVTRNFISEVKSEPPIQPFDVVAATDRERSHYENLQMPRSTQRFMERL</sequence>
<dbReference type="InParanoid" id="A0A2J6TK91"/>
<dbReference type="PANTHER" id="PTHR38795">
    <property type="entry name" value="DUF6604 DOMAIN-CONTAINING PROTEIN"/>
    <property type="match status" value="1"/>
</dbReference>
<name>A0A2J6TK91_9HELO</name>